<evidence type="ECO:0000313" key="2">
    <source>
        <dbReference type="Proteomes" id="UP000299102"/>
    </source>
</evidence>
<proteinExistence type="predicted"/>
<dbReference type="EMBL" id="BGZK01000439">
    <property type="protein sequence ID" value="GBP43648.1"/>
    <property type="molecule type" value="Genomic_DNA"/>
</dbReference>
<protein>
    <submittedName>
        <fullName evidence="1">Uncharacterized protein</fullName>
    </submittedName>
</protein>
<comment type="caution">
    <text evidence="1">The sequence shown here is derived from an EMBL/GenBank/DDBJ whole genome shotgun (WGS) entry which is preliminary data.</text>
</comment>
<organism evidence="1 2">
    <name type="scientific">Eumeta variegata</name>
    <name type="common">Bagworm moth</name>
    <name type="synonym">Eumeta japonica</name>
    <dbReference type="NCBI Taxonomy" id="151549"/>
    <lineage>
        <taxon>Eukaryota</taxon>
        <taxon>Metazoa</taxon>
        <taxon>Ecdysozoa</taxon>
        <taxon>Arthropoda</taxon>
        <taxon>Hexapoda</taxon>
        <taxon>Insecta</taxon>
        <taxon>Pterygota</taxon>
        <taxon>Neoptera</taxon>
        <taxon>Endopterygota</taxon>
        <taxon>Lepidoptera</taxon>
        <taxon>Glossata</taxon>
        <taxon>Ditrysia</taxon>
        <taxon>Tineoidea</taxon>
        <taxon>Psychidae</taxon>
        <taxon>Oiketicinae</taxon>
        <taxon>Eumeta</taxon>
    </lineage>
</organism>
<accession>A0A4C1VXA9</accession>
<dbReference type="AlphaFoldDB" id="A0A4C1VXA9"/>
<sequence length="233" mass="25455">MGHFQYKAITARARSKRERTVHVQRLRVGCRDRDGHCGTAPPAARPAPMHYVTGMRSISTYSKRTYLRGARGHEMHGESNSGGCREHGRARARGCVGEARVTARAVYCYIRGNGCSGAAALLLRVPLWPSRHVGRRGRGRRAHAAMLAGRARRVRGPDASALPRRAPLCAASALPRRAAYRVGGDRCARCGLRGSTRTRPRRVPTGLDADRGRPTCGASALTQFAYRLTSFLD</sequence>
<keyword evidence="2" id="KW-1185">Reference proteome</keyword>
<gene>
    <name evidence="1" type="ORF">EVAR_32214_1</name>
</gene>
<dbReference type="Proteomes" id="UP000299102">
    <property type="component" value="Unassembled WGS sequence"/>
</dbReference>
<evidence type="ECO:0000313" key="1">
    <source>
        <dbReference type="EMBL" id="GBP43648.1"/>
    </source>
</evidence>
<reference evidence="1 2" key="1">
    <citation type="journal article" date="2019" name="Commun. Biol.">
        <title>The bagworm genome reveals a unique fibroin gene that provides high tensile strength.</title>
        <authorList>
            <person name="Kono N."/>
            <person name="Nakamura H."/>
            <person name="Ohtoshi R."/>
            <person name="Tomita M."/>
            <person name="Numata K."/>
            <person name="Arakawa K."/>
        </authorList>
    </citation>
    <scope>NUCLEOTIDE SEQUENCE [LARGE SCALE GENOMIC DNA]</scope>
</reference>
<name>A0A4C1VXA9_EUMVA</name>